<keyword evidence="1" id="KW-1133">Transmembrane helix</keyword>
<dbReference type="Proteomes" id="UP000029223">
    <property type="component" value="Unassembled WGS sequence"/>
</dbReference>
<feature type="transmembrane region" description="Helical" evidence="1">
    <location>
        <begin position="30"/>
        <end position="52"/>
    </location>
</feature>
<keyword evidence="1" id="KW-0472">Membrane</keyword>
<comment type="caution">
    <text evidence="2">The sequence shown here is derived from an EMBL/GenBank/DDBJ whole genome shotgun (WGS) entry which is preliminary data.</text>
</comment>
<protein>
    <submittedName>
        <fullName evidence="2">Alpha-glucoside transport system permease protein AglG</fullName>
    </submittedName>
</protein>
<name>A0ABQ0JFQ9_9VIBR</name>
<gene>
    <name evidence="2" type="ORF">JCM19239_1014</name>
</gene>
<keyword evidence="1" id="KW-0812">Transmembrane</keyword>
<sequence length="145" mass="16165">MTRKAVAPTPTEPDNARFSMSKLRRSPLTILVHLSVLLIVILWTLPTAGLLISSFRDKDQLALSGWWTSLTASEQNLVARTDNPDTQVQEGDVYVLSGQLLVDGSPTEIMAFGFHLESRLSLCQMMLHKCVKMERSLLPKTVTIK</sequence>
<evidence type="ECO:0000256" key="1">
    <source>
        <dbReference type="SAM" id="Phobius"/>
    </source>
</evidence>
<proteinExistence type="predicted"/>
<evidence type="ECO:0000313" key="3">
    <source>
        <dbReference type="Proteomes" id="UP000029223"/>
    </source>
</evidence>
<accession>A0ABQ0JFQ9</accession>
<reference evidence="3" key="1">
    <citation type="submission" date="2014-09" db="EMBL/GenBank/DDBJ databases">
        <title>Vibrio variabilis JCM 19239. (C206) whole genome shotgun sequence.</title>
        <authorList>
            <person name="Sawabe T."/>
            <person name="Meirelles P."/>
            <person name="Nakanishi M."/>
            <person name="Sayaka M."/>
            <person name="Hattori M."/>
            <person name="Ohkuma M."/>
        </authorList>
    </citation>
    <scope>NUCLEOTIDE SEQUENCE [LARGE SCALE GENOMIC DNA]</scope>
    <source>
        <strain evidence="3">JCM 19239</strain>
    </source>
</reference>
<organism evidence="2 3">
    <name type="scientific">Vibrio variabilis</name>
    <dbReference type="NCBI Taxonomy" id="990271"/>
    <lineage>
        <taxon>Bacteria</taxon>
        <taxon>Pseudomonadati</taxon>
        <taxon>Pseudomonadota</taxon>
        <taxon>Gammaproteobacteria</taxon>
        <taxon>Vibrionales</taxon>
        <taxon>Vibrionaceae</taxon>
        <taxon>Vibrio</taxon>
    </lineage>
</organism>
<dbReference type="EMBL" id="BBMS01000031">
    <property type="protein sequence ID" value="GAL27592.1"/>
    <property type="molecule type" value="Genomic_DNA"/>
</dbReference>
<evidence type="ECO:0000313" key="2">
    <source>
        <dbReference type="EMBL" id="GAL27592.1"/>
    </source>
</evidence>
<keyword evidence="3" id="KW-1185">Reference proteome</keyword>
<reference evidence="3" key="2">
    <citation type="submission" date="2014-09" db="EMBL/GenBank/DDBJ databases">
        <authorList>
            <consortium name="NBRP consortium"/>
            <person name="Sawabe T."/>
            <person name="Meirelles P."/>
            <person name="Nakanishi M."/>
            <person name="Sayaka M."/>
            <person name="Hattori M."/>
            <person name="Ohkuma M."/>
        </authorList>
    </citation>
    <scope>NUCLEOTIDE SEQUENCE [LARGE SCALE GENOMIC DNA]</scope>
    <source>
        <strain evidence="3">JCM 19239</strain>
    </source>
</reference>